<keyword evidence="1" id="KW-0175">Coiled coil</keyword>
<feature type="coiled-coil region" evidence="1">
    <location>
        <begin position="3616"/>
        <end position="3647"/>
    </location>
</feature>
<feature type="region of interest" description="Disordered" evidence="2">
    <location>
        <begin position="4382"/>
        <end position="4420"/>
    </location>
</feature>
<comment type="caution">
    <text evidence="3">The sequence shown here is derived from an EMBL/GenBank/DDBJ whole genome shotgun (WGS) entry which is preliminary data.</text>
</comment>
<dbReference type="Proteomes" id="UP000663881">
    <property type="component" value="Unassembled WGS sequence"/>
</dbReference>
<feature type="coiled-coil region" evidence="1">
    <location>
        <begin position="334"/>
        <end position="449"/>
    </location>
</feature>
<name>A0A818X853_9BILA</name>
<feature type="coiled-coil region" evidence="1">
    <location>
        <begin position="4139"/>
        <end position="4166"/>
    </location>
</feature>
<feature type="coiled-coil region" evidence="1">
    <location>
        <begin position="670"/>
        <end position="704"/>
    </location>
</feature>
<organism evidence="3 4">
    <name type="scientific">Adineta steineri</name>
    <dbReference type="NCBI Taxonomy" id="433720"/>
    <lineage>
        <taxon>Eukaryota</taxon>
        <taxon>Metazoa</taxon>
        <taxon>Spiralia</taxon>
        <taxon>Gnathifera</taxon>
        <taxon>Rotifera</taxon>
        <taxon>Eurotatoria</taxon>
        <taxon>Bdelloidea</taxon>
        <taxon>Adinetida</taxon>
        <taxon>Adinetidae</taxon>
        <taxon>Adineta</taxon>
    </lineage>
</organism>
<feature type="coiled-coil region" evidence="1">
    <location>
        <begin position="4762"/>
        <end position="4825"/>
    </location>
</feature>
<feature type="compositionally biased region" description="Polar residues" evidence="2">
    <location>
        <begin position="4383"/>
        <end position="4402"/>
    </location>
</feature>
<feature type="compositionally biased region" description="Low complexity" evidence="2">
    <location>
        <begin position="2254"/>
        <end position="2272"/>
    </location>
</feature>
<feature type="compositionally biased region" description="Low complexity" evidence="2">
    <location>
        <begin position="68"/>
        <end position="84"/>
    </location>
</feature>
<feature type="coiled-coil region" evidence="1">
    <location>
        <begin position="1008"/>
        <end position="1035"/>
    </location>
</feature>
<feature type="coiled-coil region" evidence="1">
    <location>
        <begin position="4201"/>
        <end position="4275"/>
    </location>
</feature>
<feature type="coiled-coil region" evidence="1">
    <location>
        <begin position="1163"/>
        <end position="1247"/>
    </location>
</feature>
<feature type="compositionally biased region" description="Low complexity" evidence="2">
    <location>
        <begin position="784"/>
        <end position="795"/>
    </location>
</feature>
<gene>
    <name evidence="3" type="ORF">OKA104_LOCUS14660</name>
</gene>
<feature type="coiled-coil region" evidence="1">
    <location>
        <begin position="3180"/>
        <end position="3214"/>
    </location>
</feature>
<feature type="region of interest" description="Disordered" evidence="2">
    <location>
        <begin position="1767"/>
        <end position="1811"/>
    </location>
</feature>
<dbReference type="PANTHER" id="PTHR23159">
    <property type="entry name" value="CENTROSOMAL PROTEIN 2"/>
    <property type="match status" value="1"/>
</dbReference>
<feature type="coiled-coil region" evidence="1">
    <location>
        <begin position="2887"/>
        <end position="2914"/>
    </location>
</feature>
<feature type="coiled-coil region" evidence="1">
    <location>
        <begin position="2071"/>
        <end position="2098"/>
    </location>
</feature>
<evidence type="ECO:0000256" key="2">
    <source>
        <dbReference type="SAM" id="MobiDB-lite"/>
    </source>
</evidence>
<feature type="coiled-coil region" evidence="1">
    <location>
        <begin position="1074"/>
        <end position="1137"/>
    </location>
</feature>
<feature type="compositionally biased region" description="Polar residues" evidence="2">
    <location>
        <begin position="2273"/>
        <end position="2282"/>
    </location>
</feature>
<feature type="compositionally biased region" description="Polar residues" evidence="2">
    <location>
        <begin position="4411"/>
        <end position="4420"/>
    </location>
</feature>
<sequence>MLKPERVTFSADDDEFNQPANSDQLNTFLNDSLVHYSTDFKKTEQQQLTSAKHSHSLGEISSTTMSSQQQQQQQHQQQQQQQQHTNHDPPASAPPSLILDQTSLLPENNLHQLDALTLQQLTTNTNQNLSNMNADDIKASNLHSTPLADIQKELDRVRQMKNGRTYSSPTSSLCSRLTTNPFNGSNNNIDISAMTHSVHFNDQLNQANLLPFSSTFITSIPESIVPASSSSSTADNHFIPITSIESPTLEDREVFETFHTKQTSMPGIAIRQPVNALNRTITSSETDLIASLHRSVSKQALDNQSEHGTTYSGTSDEMIFLEWDKERNLFQDYINSLRTEIRVLLQERSEYQTQIEAINNNLSEHKRVNLTQFNTDQSKFDLLQKSLEEKNLVLEQLQKEYENIKEKNTNLTRKISVLRCDAKSHTGVIDELKQKIAELTVDIQNHILVKRRLEVSMMNLESDFKIMDSERLRLNDDVKDVRTNKHDLEKLLQQANVQIAEQGSTIEMLRSDNIHVRSQLSTTQRRMLQEKQQVMDYLRQIENDLVEKEQIKQREAILRKDFEKLQLTHKKDRQEIEELNSKINDDKQKLVQLEQERLQLLKTIENQDDNKMKLETELNSYKSATKNLYTHFKIPFDSLKSIDNLIPILEDRYRQEQVSHARVHHVPLVQSTSELNNQQETEEIRQLREDLAATNMKLKQSDEANQAWNQYQENQLSLLRDRLKLTDIDNLPFEDIIQQIENRFDDLNNQLSLVQNIDIDTSKVSTEQLQSVNTQKDGSEEHQQSPNASNQSSPAEITKSEEEIRQLQENLDNLTIQWEQLNQANLAWQEFHQTQLDSFKTKVQSSFPLENTTTFDDIAQNIIVYLDQIQSERDTFKQQLETSEKFNNELRAESVDDIETIKQTYTDTINELNQQLTMVKQHNDQLETEKSVLNQQLEKQATNNIKQEQDIPTTGEIFLMKNHGNYKKFALDSTTLDSKLTQKHISTAPIHEAQIHTVTSLQASPTSINEYQQEIQQLKDNIALLTTQHAQLDEANRAWQLYHQTQLNDFRNIVRDHVTTDDSSTLDQLAQQIIDQIIKEKQDFSQQYQTLQQQNEDLRSESATNLDAIKQSYMNTITELNQQLLAIKEKTQQTQKDILQKHLEPCLSIDYSGSFGDIIQQIVLQLNKERNESNQKYQTLEKLNDELRSESARNLESIQESYVNTIDELNKELNAIKEAYDRIDNEKQLLNDEIEKLKVEIELLQALEKVSTESLKQSSEKKTDDEGELRESVVRLTEQCARLNEANCAWKEYQETQSENLRSKLSEHLPIDKTISFDDIAQRIIDHIHKEKEESTKRYDELQSESAMNLETIKQSYINTIDELNKELLSIKEECAQLNTEKQILNDQLMKQCLDLEQKQDKEITELLPMNLSDKVANLGSTSGSEQETEEIRALRENFAILTSQYAVINEANRAWQEFHQTQLNNFRTKMQGCIKIPDNYTFDQIAQQIVDEMTKQQDDFNKQYQILEKTNTDIQAESIQENMELLAMKEQYEILLNQSPSKDQIQDTQAALELANAKLLQQQTEMSELRENLNSLTIQLDETVRSWQKFEQKQFDSLKHLLPTTNKISLEEIVQEIIQHVNHLTTERNTLKENYEYLNHQHEQLKQYNQTDDDKLKQDFLLLQNQCTQLDTANRAWQLFYSEQINVIKNKLKDYMNFDSDTTFDQIIQSITEEFQKQNRLNDSQEIVSLKNECQNLEQQLKENQYSIDSLKNNLQSLSNENEQLKQSYQELQQKNDLHRQQQQPSPFESREISKQKLQKQMRHTPVSEAQVHRITPVQAVFSTDMDEEIQQLRINLASFTSQCSQLTEANLAWQQFHQNQLEIFRNKLHDCISLDDSSTLEQIAQHIINHLDELQKNNQLNESTHNQNLEQLNQKLIDAYKECEEMRENNAQLLVSKQQIEKKSEEQEQHNNNLNLDNQQLQMKLNDTEQRLSQMSVNSIVQRVDSPRENIGIHNVDRDRDEEIRQLRTDLAAATAHCQTLDEANRAWQKFQNEQIESFKQKFQEQIPSLNQMENTSLDFIAQEIGNHLNQLNIQHDNLMHHMNTLKDEIQVQKQQLGRPGSTDGENWTVPRRSKVREALIHTVTPLQASPTSTNEYQQEIQQLKDNIAQLDEANRAWQLYHQTQLNDFRNNIRDYITTDDSSTLDQLAQQIIDQIIKEKQDFSLQYQTLQQLNDDFRSESATNLDVIKESYINTINELNQQLYAMKENSEPINNLSSSSLSPNSSEKISFNTEDSVNQQQRDENEEFRKIIVSLTTELDETKQAWQNYQQTQKDILRNYTEPYLAIDYNDSFGDIIQQIIVQLDKERNESNQKCQTIEKINDELRLESARNLESIRESHMNTIDELNKELSAMKEAYDRLDQQQTIEKVSTESLTDDVNKKENEELRESVVRLTEQCARLNEANCAWKEYQETQSENLRSKLSEHLPIDKTISFDDIAQQIIDQIMKEREEFNEKYAKLEKTNHDLCLETARNMQFSEPTTSSCNDVELTPELLGSKTEELDRVDRQIISEREDFHKESEDRSIALGFHSGADLSVIEEVTELQSSSFLTETEELRIVRADLSSLTSQLTEVTQANQNEVNLLMDKLKKWVKFTPKSTLNEVTHQLENHFEEQQEINSNRNETATQTTIQSLNVHIGTETNRLTYEHRQIQHDPIDMIDQETQTASCQQLLSMSDDKNLFNSDDEDDRIQEYIDELSSLSIDDLSNRLNKECHQILSKQNLQKSLYANYKLNHLALLTIHLLYNQHLTDDAKQLYNETLIRALKQEYELINNEKNDSVEKYDLLEEKYQNELNNIEKKFEKLQNKYDELLEQNELERLHSKKSFNDLTEKYDLGIKQLQLNLHEDSQNNDYEQLRKDFNNLINENELLKDYNSQMYQRKLQTDDNGDDTIKRMHSVEIQCTLSEESHRPPNIEGTSWNNDWDEEATVRHSPIENARFEQLSNDEDRNRLKNTTTDHQRISLHNTKSDSVIQDVGIHSLPQTTTVYSSALTDLDHDEDTTVLTVANHTNLTNSDENDWNSQMSSFEIPSDEYNFTSVTAGPVPKQIADSETQTDEQLQDRLTQINHKLKRALQTIKDKIHQAVLDQPELFVNITDDTIERLDHLIAAMGNQATQIGYLQNECEHMLNKFQQSEPESSIHDYENQIKSLTTERNNLLEQNKRLEKDIQELHTNIDTTPSDQRILADNSSQTVLIPQYMDNQTVKDSEELIINSRTNETQTEELPQDKLLHVNNKLKRALQTIKDKISQTVIERPELFIDTNDDTIERLDHLIVIIGNQAVQIDNLQCERDDAQRDINILRKSLEESQQQLNDERAIDTEQRDLKSDDTSLLLIDDCQKQINQLQEKLAANEDERTLLRERVNEVENEFKKKLDDHISTNTMYEEQIESLVQERNALVEQHTIRLTDDRNEIDHLQEELNQLKQTINDVNVDRPSVQSLQDVIQQQTNEIKDLSEKYLNLASQIEGQDELYKQKKELEQKLIESQKQIENLIHERTNLLEELQKSVVSDGGKQTGDDQHSKLTKMNSKLRRALQTFKDKICRLAIEKPGLFINISDETSERFDHILNTVQHQATRIDLLEAELVESEQHLRKQNRELQNALDTCKQELNYEYSIKGEQLVSAAPISDTSHDDSNSSIIEDYRTQIQNLQQKLRSVEDERALLREHLNEVELELRKTSDQHEPILAMYEKQLQTVEQERNAVVQLHALRSAEQQQRIDELQDELMHFKEPSMGPYTTNRSCDDIKSLQEIIQQQSDELRDMSDKYFTLSSQLESQEQIDKHKRETEELLINYESQIEHLLHERTNLIVELQKNAALLAQITDNEKQATTTNDQQHDKLIKLNNKLKRALQTIKEKIHRIVNERPELFINVGEETTERLDHLIATVENQTSQINILQSELDQLQEQYRDEIRELQRAMDAYLNPFNHERSIKTDQPVTEAPPSDLTSYISSSVFENDQKQIHELRQKLSANEDERTVIRDRLDNVQREFRKTLDECATTLSAYERQIQTLEQERSTLIQQHELQTAESQQEIEELQKEIAQLKKSAINPSIKINSSDDIQSWKKTTGPESKERQILTQKCINLMTYIGSNAYLQSEFDQLKQVAEDQLTNYEDQIEKLLRERVNLIEQIHKNTSVPSVHTTNSEKATTVTTTTTTTDQRQDKLVKVNNKLKRALQTIKEKIQRIVTERPDLFTTIGEETNDRLDHLIATVENQTAQINLLQTELHESEEQLQSVVQQLQTSFDLYRQLDDDDGRYQQFSTTSSYSPKVKHETIQLKQKSTDNRWNDWNTDSVPTTDDKIQHQDMNIQCDLLVDRLPSITEVSNSLDHRAPSVTDRLIGHLRKVQASLSEEPSATNDWDDQNSPLQLHGEEPSNQHTLSSPTTPSFVQSIALKIQQIVTENPNLFPHSHGDLLEDIDQLIAIIKNFQNELDELENSSILRDYQKEIDELKVKVHENGVIYQKEIRRLLEEHSTSKSINNIDSQTNFDDDNSISLLESRLSDCQCQIDVLLRERISLMEQIKQLAHQPIRSHVEIQTQNDSEQRISRQVFEQEMMAWSKESEQLKQFVKQIQVENKKLKDIILKFERITHDYTLENERLKQENQHLSLLSYSSVDNSTSSDTDICYLTLKCLTYEVAERTSDHNEQSLLTTDNNNDSYLKQKLIDTERQLKSIRIQNQRLKKQLETYTIQLKHVQHDVNVKNQELSLLKIETDRLRISETQYRLEVDRLKVDLQCDQVKIQQLERELIDLQREQNNTQSSSNNNIRELLELKERELNALKEKLDYTTKAHQLELEEAIKANQFSLDNVQRFEQLDQRNQEKRKELEIRLGNFCKIIKPLIDNQNLSKEKSIIDLDELQQLITDTEAEERVTNSLGPIRDCLGLLEIQMKDLHDNLIENHARHSTKWKSKVEPESSELTQHDIQEAYQDRDLFLESSRIVPMNGRSYSLIDNFIESDVHLCLDDILDEVINFILTVEEFEIM</sequence>
<feature type="region of interest" description="Disordered" evidence="2">
    <location>
        <begin position="42"/>
        <end position="98"/>
    </location>
</feature>
<dbReference type="PANTHER" id="PTHR23159:SF31">
    <property type="entry name" value="CENTROSOME-ASSOCIATED PROTEIN CEP250 ISOFORM X1"/>
    <property type="match status" value="1"/>
</dbReference>
<protein>
    <submittedName>
        <fullName evidence="3">Uncharacterized protein</fullName>
    </submittedName>
</protein>
<feature type="coiled-coil region" evidence="1">
    <location>
        <begin position="1325"/>
        <end position="1388"/>
    </location>
</feature>
<feature type="region of interest" description="Disordered" evidence="2">
    <location>
        <begin position="766"/>
        <end position="798"/>
    </location>
</feature>
<feature type="region of interest" description="Disordered" evidence="2">
    <location>
        <begin position="1"/>
        <end position="24"/>
    </location>
</feature>
<feature type="coiled-coil region" evidence="1">
    <location>
        <begin position="895"/>
        <end position="943"/>
    </location>
</feature>
<feature type="coiled-coil region" evidence="1">
    <location>
        <begin position="2485"/>
        <end position="2512"/>
    </location>
</feature>
<feature type="coiled-coil region" evidence="1">
    <location>
        <begin position="3870"/>
        <end position="3958"/>
    </location>
</feature>
<feature type="coiled-coil region" evidence="1">
    <location>
        <begin position="2136"/>
        <end position="2163"/>
    </location>
</feature>
<reference evidence="3" key="1">
    <citation type="submission" date="2021-02" db="EMBL/GenBank/DDBJ databases">
        <authorList>
            <person name="Nowell W R."/>
        </authorList>
    </citation>
    <scope>NUCLEOTIDE SEQUENCE</scope>
</reference>
<feature type="coiled-coil region" evidence="1">
    <location>
        <begin position="4699"/>
        <end position="4733"/>
    </location>
</feature>
<feature type="coiled-coil region" evidence="1">
    <location>
        <begin position="562"/>
        <end position="624"/>
    </location>
</feature>
<feature type="coiled-coil region" evidence="1">
    <location>
        <begin position="1546"/>
        <end position="1587"/>
    </location>
</feature>
<feature type="coiled-coil region" evidence="1">
    <location>
        <begin position="3316"/>
        <end position="3541"/>
    </location>
</feature>
<feature type="coiled-coil region" evidence="1">
    <location>
        <begin position="2346"/>
        <end position="2446"/>
    </location>
</feature>
<feature type="compositionally biased region" description="Polar residues" evidence="2">
    <location>
        <begin position="766"/>
        <end position="776"/>
    </location>
</feature>
<feature type="coiled-coil region" evidence="1">
    <location>
        <begin position="2803"/>
        <end position="2862"/>
    </location>
</feature>
<evidence type="ECO:0000313" key="4">
    <source>
        <dbReference type="Proteomes" id="UP000663881"/>
    </source>
</evidence>
<feature type="region of interest" description="Disordered" evidence="2">
    <location>
        <begin position="2254"/>
        <end position="2285"/>
    </location>
</feature>
<feature type="coiled-coil region" evidence="1">
    <location>
        <begin position="1908"/>
        <end position="1980"/>
    </location>
</feature>
<evidence type="ECO:0000313" key="3">
    <source>
        <dbReference type="EMBL" id="CAF3733751.1"/>
    </source>
</evidence>
<accession>A0A818X853</accession>
<evidence type="ECO:0000256" key="1">
    <source>
        <dbReference type="SAM" id="Coils"/>
    </source>
</evidence>
<proteinExistence type="predicted"/>
<feature type="coiled-coil region" evidence="1">
    <location>
        <begin position="3678"/>
        <end position="3841"/>
    </location>
</feature>
<dbReference type="EMBL" id="CAJOAY010000781">
    <property type="protein sequence ID" value="CAF3733751.1"/>
    <property type="molecule type" value="Genomic_DNA"/>
</dbReference>
<feature type="coiled-coil region" evidence="1">
    <location>
        <begin position="3992"/>
        <end position="4083"/>
    </location>
</feature>